<accession>A0A225V4G5</accession>
<reference evidence="1" key="3">
    <citation type="submission" date="2017-03" db="EMBL/GenBank/DDBJ databases">
        <authorList>
            <person name="Afonso C.L."/>
            <person name="Miller P.J."/>
            <person name="Scott M.A."/>
            <person name="Spackman E."/>
            <person name="Goraichik I."/>
            <person name="Dimitrov K.M."/>
            <person name="Suarez D.L."/>
            <person name="Swayne D.E."/>
        </authorList>
    </citation>
    <scope>NUCLEOTIDE SEQUENCE</scope>
    <source>
        <strain evidence="1">Zdho120</strain>
    </source>
</reference>
<dbReference type="Proteomes" id="UP000198211">
    <property type="component" value="Unassembled WGS sequence"/>
</dbReference>
<dbReference type="EMBL" id="NBNE01008095">
    <property type="protein sequence ID" value="OWY99868.1"/>
    <property type="molecule type" value="Genomic_DNA"/>
</dbReference>
<dbReference type="AlphaFoldDB" id="A0A225V4G5"/>
<organism evidence="1 3">
    <name type="scientific">Phytophthora megakarya</name>
    <dbReference type="NCBI Taxonomy" id="4795"/>
    <lineage>
        <taxon>Eukaryota</taxon>
        <taxon>Sar</taxon>
        <taxon>Stramenopiles</taxon>
        <taxon>Oomycota</taxon>
        <taxon>Peronosporomycetes</taxon>
        <taxon>Peronosporales</taxon>
        <taxon>Peronosporaceae</taxon>
        <taxon>Phytophthora</taxon>
    </lineage>
</organism>
<dbReference type="EMBL" id="NBNE01008095">
    <property type="protein sequence ID" value="OWY99869.1"/>
    <property type="molecule type" value="Genomic_DNA"/>
</dbReference>
<dbReference type="OrthoDB" id="89844at2759"/>
<evidence type="ECO:0000313" key="2">
    <source>
        <dbReference type="EMBL" id="OWY99869.1"/>
    </source>
</evidence>
<proteinExistence type="predicted"/>
<name>A0A225V4G5_9STRA</name>
<reference evidence="1" key="1">
    <citation type="journal article" date="2017" name="Genome Biol. Evol.">
        <title>Phytophthora megakarya and P. palmivora, closely related causal agents of cacao black pod rot, underwent increases in genome sizes and gene numbers by different mechanisms.</title>
        <authorList>
            <person name="Ali S.S."/>
            <person name="Shao J."/>
            <person name="Lary D.J."/>
            <person name="Kronmiller B."/>
            <person name="Shen D."/>
            <person name="Strem M.D."/>
            <person name="Amoako-Attah I."/>
            <person name="Akrofi A.Y."/>
            <person name="Begoude B.A."/>
            <person name="Ten Hoopen G.M."/>
            <person name="Coulibaly K."/>
            <person name="Kebe B.I."/>
            <person name="Melnick R.L."/>
            <person name="Guiltinan M.J."/>
            <person name="Tyler B.M."/>
            <person name="Meinhardt L.W."/>
            <person name="Bailey B.A."/>
        </authorList>
    </citation>
    <scope>NUCLEOTIDE SEQUENCE</scope>
    <source>
        <strain evidence="1">Zdho120</strain>
    </source>
</reference>
<reference evidence="3" key="2">
    <citation type="submission" date="2017-03" db="EMBL/GenBank/DDBJ databases">
        <title>Phytopthora megakarya and P. palmivora, two closely related causual agents of cacao black pod achieved similar genome size and gene model numbers by different mechanisms.</title>
        <authorList>
            <person name="Ali S."/>
            <person name="Shao J."/>
            <person name="Larry D.J."/>
            <person name="Kronmiller B."/>
            <person name="Shen D."/>
            <person name="Strem M.D."/>
            <person name="Melnick R.L."/>
            <person name="Guiltinan M.J."/>
            <person name="Tyler B.M."/>
            <person name="Meinhardt L.W."/>
            <person name="Bailey B.A."/>
        </authorList>
    </citation>
    <scope>NUCLEOTIDE SEQUENCE [LARGE SCALE GENOMIC DNA]</scope>
    <source>
        <strain evidence="3">zdho120</strain>
    </source>
</reference>
<evidence type="ECO:0000313" key="3">
    <source>
        <dbReference type="Proteomes" id="UP000198211"/>
    </source>
</evidence>
<sequence length="71" mass="8021">MPGTRLKVFAGCVTTVDVTKAKVLELRPGDAMLFRADLIVCGMMYDDVNYRLHSYVTVRGRRRKNQTSSLV</sequence>
<evidence type="ECO:0000313" key="1">
    <source>
        <dbReference type="EMBL" id="OWY99868.1"/>
    </source>
</evidence>
<protein>
    <submittedName>
        <fullName evidence="1">Uncharacterized protein</fullName>
    </submittedName>
</protein>
<keyword evidence="3" id="KW-1185">Reference proteome</keyword>
<gene>
    <name evidence="1" type="ORF">PHMEG_00029053</name>
    <name evidence="2" type="ORF">PHMEG_00029054</name>
</gene>
<comment type="caution">
    <text evidence="1">The sequence shown here is derived from an EMBL/GenBank/DDBJ whole genome shotgun (WGS) entry which is preliminary data.</text>
</comment>